<reference evidence="3 4" key="1">
    <citation type="submission" date="2016-09" db="EMBL/GenBank/DDBJ databases">
        <authorList>
            <person name="Capua I."/>
            <person name="De Benedictis P."/>
            <person name="Joannis T."/>
            <person name="Lombin L.H."/>
            <person name="Cattoli G."/>
        </authorList>
    </citation>
    <scope>NUCLEOTIDE SEQUENCE [LARGE SCALE GENOMIC DNA]</scope>
    <source>
        <strain evidence="3 4">GluBS11</strain>
    </source>
</reference>
<sequence>MKKKVVSLLLVAAMIMTMLAGCGKDSGSTDTGSSDDGDGSVTKTEIGEYTEEDPYHLVFSYVEFYEQDDDARAAVQDAINAKMIPEYHIEVELLPLQYADYQSTIQLMLSGGDDLDVMPIFYTFASSWINMGGIYDMAEFMDTEEGKAIVEALGEENANVGSMNGVLYGFPANKESVELGGLCMRADVCDELGLTEKYGLEANKDAYDGTYYDWSVAEEIFAAVKAARPEMTPLYMYNSDQLVRFKFFDELVDGFGVLDWEADHASTKVVNKFETETYKEAVTMLADWYDKGYIFEDAATDTQGTASMMKAGNTFSYLTAIKPGFLAEAEAANGGKCYAMYFGDHKEGGLSTTNVSFFNTGISANSQDPEMAFKFVSALYADAELMNLWQNGIEDTNYKVLEDGTAFFVEGEDGSNYAYHQNTGWFMGNQFNSYVWNDGSKSADYWTLLQSHNDWAEYSPAFGFMWDSTDYSTEVTALQNALETYRAALHTGSVGLDKVDETIQKLNDALYAAGLQDVMDAKQEQLDKWLAEQK</sequence>
<dbReference type="PROSITE" id="PS51257">
    <property type="entry name" value="PROKAR_LIPOPROTEIN"/>
    <property type="match status" value="1"/>
</dbReference>
<dbReference type="SUPFAM" id="SSF53850">
    <property type="entry name" value="Periplasmic binding protein-like II"/>
    <property type="match status" value="1"/>
</dbReference>
<feature type="signal peptide" evidence="1">
    <location>
        <begin position="1"/>
        <end position="20"/>
    </location>
</feature>
<accession>A0A1D3TY48</accession>
<dbReference type="EMBL" id="FMKA01000039">
    <property type="protein sequence ID" value="SCP99356.1"/>
    <property type="molecule type" value="Genomic_DNA"/>
</dbReference>
<organism evidence="3 4">
    <name type="scientific">Anaerobium acetethylicum</name>
    <dbReference type="NCBI Taxonomy" id="1619234"/>
    <lineage>
        <taxon>Bacteria</taxon>
        <taxon>Bacillati</taxon>
        <taxon>Bacillota</taxon>
        <taxon>Clostridia</taxon>
        <taxon>Lachnospirales</taxon>
        <taxon>Lachnospiraceae</taxon>
        <taxon>Anaerobium</taxon>
    </lineage>
</organism>
<dbReference type="Proteomes" id="UP000199315">
    <property type="component" value="Unassembled WGS sequence"/>
</dbReference>
<feature type="chain" id="PRO_5039098697" evidence="1">
    <location>
        <begin position="21"/>
        <end position="534"/>
    </location>
</feature>
<dbReference type="Gene3D" id="3.40.190.10">
    <property type="entry name" value="Periplasmic binding protein-like II"/>
    <property type="match status" value="2"/>
</dbReference>
<dbReference type="AlphaFoldDB" id="A0A1D3TY48"/>
<protein>
    <submittedName>
        <fullName evidence="3">Putative aldouronate transport system substrate-binding protein</fullName>
    </submittedName>
</protein>
<evidence type="ECO:0000259" key="2">
    <source>
        <dbReference type="Pfam" id="PF12010"/>
    </source>
</evidence>
<evidence type="ECO:0000313" key="4">
    <source>
        <dbReference type="Proteomes" id="UP000199315"/>
    </source>
</evidence>
<name>A0A1D3TY48_9FIRM</name>
<keyword evidence="1" id="KW-0732">Signal</keyword>
<feature type="domain" description="DUF3502" evidence="2">
    <location>
        <begin position="460"/>
        <end position="531"/>
    </location>
</feature>
<keyword evidence="4" id="KW-1185">Reference proteome</keyword>
<dbReference type="STRING" id="1619234.SAMN05421730_10393"/>
<gene>
    <name evidence="3" type="ORF">SAMN05421730_10393</name>
</gene>
<evidence type="ECO:0000313" key="3">
    <source>
        <dbReference type="EMBL" id="SCP99356.1"/>
    </source>
</evidence>
<dbReference type="OrthoDB" id="2636783at2"/>
<dbReference type="InterPro" id="IPR022627">
    <property type="entry name" value="DUF3502"/>
</dbReference>
<evidence type="ECO:0000256" key="1">
    <source>
        <dbReference type="SAM" id="SignalP"/>
    </source>
</evidence>
<dbReference type="RefSeq" id="WP_091236727.1">
    <property type="nucleotide sequence ID" value="NZ_FMKA01000039.1"/>
</dbReference>
<dbReference type="Pfam" id="PF12010">
    <property type="entry name" value="DUF3502"/>
    <property type="match status" value="1"/>
</dbReference>
<proteinExistence type="predicted"/>